<keyword evidence="4" id="KW-0964">Secreted</keyword>
<feature type="compositionally biased region" description="Polar residues" evidence="16">
    <location>
        <begin position="80"/>
        <end position="93"/>
    </location>
</feature>
<dbReference type="GO" id="GO:0031628">
    <property type="term" value="F:opioid receptor binding"/>
    <property type="evidence" value="ECO:0007669"/>
    <property type="project" value="TreeGrafter"/>
</dbReference>
<dbReference type="GO" id="GO:0005576">
    <property type="term" value="C:extracellular region"/>
    <property type="evidence" value="ECO:0007669"/>
    <property type="project" value="UniProtKB-SubCell"/>
</dbReference>
<dbReference type="AlphaFoldDB" id="A0A9D3RPX3"/>
<evidence type="ECO:0000256" key="14">
    <source>
        <dbReference type="ARBA" id="ARBA00035607"/>
    </source>
</evidence>
<keyword evidence="6 17" id="KW-0732">Signal</keyword>
<evidence type="ECO:0000256" key="2">
    <source>
        <dbReference type="ARBA" id="ARBA00008543"/>
    </source>
</evidence>
<evidence type="ECO:0000256" key="5">
    <source>
        <dbReference type="ARBA" id="ARBA00022685"/>
    </source>
</evidence>
<evidence type="ECO:0000256" key="4">
    <source>
        <dbReference type="ARBA" id="ARBA00022525"/>
    </source>
</evidence>
<evidence type="ECO:0000256" key="1">
    <source>
        <dbReference type="ARBA" id="ARBA00004613"/>
    </source>
</evidence>
<keyword evidence="9" id="KW-1015">Disulfide bond</keyword>
<dbReference type="GO" id="GO:0030425">
    <property type="term" value="C:dendrite"/>
    <property type="evidence" value="ECO:0007669"/>
    <property type="project" value="TreeGrafter"/>
</dbReference>
<protein>
    <recommendedName>
        <fullName evidence="3">Proenkephalin-B</fullName>
    </recommendedName>
    <alternativeName>
        <fullName evidence="13">Beta-neoendorphin-dynorphin</fullName>
    </alternativeName>
    <alternativeName>
        <fullName evidence="12">Preprodynorphin</fullName>
    </alternativeName>
</protein>
<feature type="signal peptide" evidence="17">
    <location>
        <begin position="1"/>
        <end position="18"/>
    </location>
</feature>
<dbReference type="OrthoDB" id="8912385at2759"/>
<proteinExistence type="inferred from homology"/>
<dbReference type="EMBL" id="JAFIRN010000012">
    <property type="protein sequence ID" value="KAG5838016.1"/>
    <property type="molecule type" value="Genomic_DNA"/>
</dbReference>
<reference evidence="18" key="1">
    <citation type="submission" date="2021-01" db="EMBL/GenBank/DDBJ databases">
        <title>A chromosome-scale assembly of European eel, Anguilla anguilla.</title>
        <authorList>
            <person name="Henkel C."/>
            <person name="Jong-Raadsen S.A."/>
            <person name="Dufour S."/>
            <person name="Weltzien F.-A."/>
            <person name="Palstra A.P."/>
            <person name="Pelster B."/>
            <person name="Spaink H.P."/>
            <person name="Van Den Thillart G.E."/>
            <person name="Jansen H."/>
            <person name="Zahm M."/>
            <person name="Klopp C."/>
            <person name="Cedric C."/>
            <person name="Louis A."/>
            <person name="Berthelot C."/>
            <person name="Parey E."/>
            <person name="Roest Crollius H."/>
            <person name="Montfort J."/>
            <person name="Robinson-Rechavi M."/>
            <person name="Bucao C."/>
            <person name="Bouchez O."/>
            <person name="Gislard M."/>
            <person name="Lluch J."/>
            <person name="Milhes M."/>
            <person name="Lampietro C."/>
            <person name="Lopez Roques C."/>
            <person name="Donnadieu C."/>
            <person name="Braasch I."/>
            <person name="Desvignes T."/>
            <person name="Postlethwait J."/>
            <person name="Bobe J."/>
            <person name="Guiguen Y."/>
            <person name="Dirks R."/>
        </authorList>
    </citation>
    <scope>NUCLEOTIDE SEQUENCE</scope>
    <source>
        <strain evidence="18">Tag_6206</strain>
        <tissue evidence="18">Liver</tissue>
    </source>
</reference>
<dbReference type="GO" id="GO:0005886">
    <property type="term" value="C:plasma membrane"/>
    <property type="evidence" value="ECO:0007669"/>
    <property type="project" value="TreeGrafter"/>
</dbReference>
<dbReference type="InterPro" id="IPR006024">
    <property type="entry name" value="Opioid_neupept"/>
</dbReference>
<gene>
    <name evidence="18" type="ORF">ANANG_G00219300</name>
</gene>
<evidence type="ECO:0000256" key="11">
    <source>
        <dbReference type="ARBA" id="ARBA00024913"/>
    </source>
</evidence>
<keyword evidence="19" id="KW-1185">Reference proteome</keyword>
<dbReference type="PANTHER" id="PTHR11438:SF4">
    <property type="entry name" value="PROENKEPHALIN-B"/>
    <property type="match status" value="1"/>
</dbReference>
<comment type="function">
    <text evidence="14">Dynorphin peptides differentially regulate the kappa opioid receptor. Dynorphin A(1-13) has a typical opioid activity, it is 700 times more potent than Leu-enkephalin.</text>
</comment>
<keyword evidence="7" id="KW-0529">Neurotransmitter</keyword>
<dbReference type="InterPro" id="IPR000750">
    <property type="entry name" value="Proenkphlin_B"/>
</dbReference>
<name>A0A9D3RPX3_ANGAN</name>
<evidence type="ECO:0000256" key="13">
    <source>
        <dbReference type="ARBA" id="ARBA00032642"/>
    </source>
</evidence>
<comment type="function">
    <text evidence="15">Leumorphin has a typical opioid activity and may have anti-apoptotic effect.</text>
</comment>
<dbReference type="PRINTS" id="PR01028">
    <property type="entry name" value="OPIOIDPRCRSR"/>
</dbReference>
<comment type="function">
    <text evidence="11">Leu-enkephalins compete with and mimic the effects of opiate drugs. They play a role in a number of physiologic functions, including pain perception and responses to stress.</text>
</comment>
<sequence length="250" mass="28508">MEWCVLALILCMISSIRADCTSQCLSCAQQIPNSEVSINSLTCTLECEGTLSSTVELDKCEKALELFSAGQGGFNDRNEQPPSASETGDQQETSIANVVKRYGGFIKRIEKNKKINSPSRENAYLKGMFAKKYGNSLRKFWERDIPELLQDTQRGDRSSEDEAAIYDDDTAINEEKRYGGFLRKFGPKRSDSGEEGGQEELQKRYGGFMRRIRPKLKWDNQKRYGGFLRRHFKVSVRSEEEPSSYENFDL</sequence>
<comment type="subcellular location">
    <subcellularLocation>
        <location evidence="1">Secreted</location>
    </subcellularLocation>
</comment>
<comment type="caution">
    <text evidence="18">The sequence shown here is derived from an EMBL/GenBank/DDBJ whole genome shotgun (WGS) entry which is preliminary data.</text>
</comment>
<dbReference type="OMA" id="CSMCAVQ"/>
<dbReference type="GO" id="GO:0043679">
    <property type="term" value="C:axon terminus"/>
    <property type="evidence" value="ECO:0007669"/>
    <property type="project" value="TreeGrafter"/>
</dbReference>
<dbReference type="GO" id="GO:0007218">
    <property type="term" value="P:neuropeptide signaling pathway"/>
    <property type="evidence" value="ECO:0007669"/>
    <property type="project" value="UniProtKB-KW"/>
</dbReference>
<evidence type="ECO:0000256" key="7">
    <source>
        <dbReference type="ARBA" id="ARBA00022894"/>
    </source>
</evidence>
<dbReference type="PANTHER" id="PTHR11438">
    <property type="entry name" value="PROENKEPHALIN"/>
    <property type="match status" value="1"/>
</dbReference>
<evidence type="ECO:0000256" key="6">
    <source>
        <dbReference type="ARBA" id="ARBA00022729"/>
    </source>
</evidence>
<organism evidence="18 19">
    <name type="scientific">Anguilla anguilla</name>
    <name type="common">European freshwater eel</name>
    <name type="synonym">Muraena anguilla</name>
    <dbReference type="NCBI Taxonomy" id="7936"/>
    <lineage>
        <taxon>Eukaryota</taxon>
        <taxon>Metazoa</taxon>
        <taxon>Chordata</taxon>
        <taxon>Craniata</taxon>
        <taxon>Vertebrata</taxon>
        <taxon>Euteleostomi</taxon>
        <taxon>Actinopterygii</taxon>
        <taxon>Neopterygii</taxon>
        <taxon>Teleostei</taxon>
        <taxon>Anguilliformes</taxon>
        <taxon>Anguillidae</taxon>
        <taxon>Anguilla</taxon>
    </lineage>
</organism>
<dbReference type="GO" id="GO:0007268">
    <property type="term" value="P:chemical synaptic transmission"/>
    <property type="evidence" value="ECO:0007669"/>
    <property type="project" value="UniProtKB-KW"/>
</dbReference>
<accession>A0A9D3RPX3</accession>
<evidence type="ECO:0000256" key="8">
    <source>
        <dbReference type="ARBA" id="ARBA00022901"/>
    </source>
</evidence>
<dbReference type="GO" id="GO:0007600">
    <property type="term" value="P:sensory perception"/>
    <property type="evidence" value="ECO:0007669"/>
    <property type="project" value="TreeGrafter"/>
</dbReference>
<dbReference type="GO" id="GO:0001515">
    <property type="term" value="F:opioid peptide activity"/>
    <property type="evidence" value="ECO:0007669"/>
    <property type="project" value="UniProtKB-KW"/>
</dbReference>
<evidence type="ECO:0000256" key="10">
    <source>
        <dbReference type="ARBA" id="ARBA00023205"/>
    </source>
</evidence>
<dbReference type="Proteomes" id="UP001044222">
    <property type="component" value="Chromosome 12"/>
</dbReference>
<evidence type="ECO:0000256" key="16">
    <source>
        <dbReference type="SAM" id="MobiDB-lite"/>
    </source>
</evidence>
<keyword evidence="8" id="KW-0555">Opioid peptide</keyword>
<evidence type="ECO:0000256" key="17">
    <source>
        <dbReference type="SAM" id="SignalP"/>
    </source>
</evidence>
<feature type="region of interest" description="Disordered" evidence="16">
    <location>
        <begin position="71"/>
        <end position="93"/>
    </location>
</feature>
<evidence type="ECO:0000256" key="9">
    <source>
        <dbReference type="ARBA" id="ARBA00023157"/>
    </source>
</evidence>
<dbReference type="Pfam" id="PF01160">
    <property type="entry name" value="Opiods_neuropep"/>
    <property type="match status" value="1"/>
</dbReference>
<evidence type="ECO:0000256" key="12">
    <source>
        <dbReference type="ARBA" id="ARBA00032080"/>
    </source>
</evidence>
<dbReference type="PRINTS" id="PR01030">
    <property type="entry name" value="PENKBPRCRSR"/>
</dbReference>
<dbReference type="GO" id="GO:0043025">
    <property type="term" value="C:neuronal cell body"/>
    <property type="evidence" value="ECO:0007669"/>
    <property type="project" value="TreeGrafter"/>
</dbReference>
<evidence type="ECO:0000256" key="3">
    <source>
        <dbReference type="ARBA" id="ARBA00020232"/>
    </source>
</evidence>
<evidence type="ECO:0000313" key="18">
    <source>
        <dbReference type="EMBL" id="KAG5838016.1"/>
    </source>
</evidence>
<keyword evidence="5" id="KW-0165">Cleavage on pair of basic residues</keyword>
<feature type="chain" id="PRO_5039323767" description="Proenkephalin-B" evidence="17">
    <location>
        <begin position="19"/>
        <end position="250"/>
    </location>
</feature>
<comment type="similarity">
    <text evidence="2">Belongs to the opioid neuropeptide precursor family.</text>
</comment>
<evidence type="ECO:0000256" key="15">
    <source>
        <dbReference type="ARBA" id="ARBA00035624"/>
    </source>
</evidence>
<evidence type="ECO:0000313" key="19">
    <source>
        <dbReference type="Proteomes" id="UP001044222"/>
    </source>
</evidence>
<keyword evidence="10" id="KW-0257">Endorphin</keyword>